<dbReference type="AlphaFoldDB" id="A0A1I7USN6"/>
<proteinExistence type="predicted"/>
<protein>
    <submittedName>
        <fullName evidence="2">Transposase</fullName>
    </submittedName>
</protein>
<keyword evidence="1" id="KW-1185">Reference proteome</keyword>
<sequence length="110" mass="12998">MLMFSIISCKYRLYYIRLEKPWSNIRRGAYLNCLNRILFYIQKTRKTIYSVNSKTCFIYGNEKNKSIKKGDMIVCRSSFDKKLKVSTCVVNEGFDTIILQSKEPDLCEKL</sequence>
<organism evidence="1 2">
    <name type="scientific">Caenorhabditis tropicalis</name>
    <dbReference type="NCBI Taxonomy" id="1561998"/>
    <lineage>
        <taxon>Eukaryota</taxon>
        <taxon>Metazoa</taxon>
        <taxon>Ecdysozoa</taxon>
        <taxon>Nematoda</taxon>
        <taxon>Chromadorea</taxon>
        <taxon>Rhabditida</taxon>
        <taxon>Rhabditina</taxon>
        <taxon>Rhabditomorpha</taxon>
        <taxon>Rhabditoidea</taxon>
        <taxon>Rhabditidae</taxon>
        <taxon>Peloderinae</taxon>
        <taxon>Caenorhabditis</taxon>
    </lineage>
</organism>
<evidence type="ECO:0000313" key="1">
    <source>
        <dbReference type="Proteomes" id="UP000095282"/>
    </source>
</evidence>
<accession>A0A1I7USN6</accession>
<evidence type="ECO:0000313" key="2">
    <source>
        <dbReference type="WBParaSite" id="Csp11.Scaffold630.g18950.t2"/>
    </source>
</evidence>
<name>A0A1I7USN6_9PELO</name>
<dbReference type="Proteomes" id="UP000095282">
    <property type="component" value="Unplaced"/>
</dbReference>
<dbReference type="WBParaSite" id="Csp11.Scaffold630.g18950.t2">
    <property type="protein sequence ID" value="Csp11.Scaffold630.g18950.t2"/>
    <property type="gene ID" value="Csp11.Scaffold630.g18950"/>
</dbReference>
<reference evidence="2" key="1">
    <citation type="submission" date="2016-11" db="UniProtKB">
        <authorList>
            <consortium name="WormBaseParasite"/>
        </authorList>
    </citation>
    <scope>IDENTIFICATION</scope>
</reference>